<comment type="caution">
    <text evidence="2">The sequence shown here is derived from an EMBL/GenBank/DDBJ whole genome shotgun (WGS) entry which is preliminary data.</text>
</comment>
<dbReference type="EMBL" id="JARJLG010000159">
    <property type="protein sequence ID" value="KAJ7734769.1"/>
    <property type="molecule type" value="Genomic_DNA"/>
</dbReference>
<keyword evidence="1" id="KW-1133">Transmembrane helix</keyword>
<name>A0AAD7MX89_9AGAR</name>
<evidence type="ECO:0000313" key="3">
    <source>
        <dbReference type="Proteomes" id="UP001215280"/>
    </source>
</evidence>
<protein>
    <submittedName>
        <fullName evidence="2">Uncharacterized protein</fullName>
    </submittedName>
</protein>
<proteinExistence type="predicted"/>
<reference evidence="2" key="1">
    <citation type="submission" date="2023-03" db="EMBL/GenBank/DDBJ databases">
        <title>Massive genome expansion in bonnet fungi (Mycena s.s.) driven by repeated elements and novel gene families across ecological guilds.</title>
        <authorList>
            <consortium name="Lawrence Berkeley National Laboratory"/>
            <person name="Harder C.B."/>
            <person name="Miyauchi S."/>
            <person name="Viragh M."/>
            <person name="Kuo A."/>
            <person name="Thoen E."/>
            <person name="Andreopoulos B."/>
            <person name="Lu D."/>
            <person name="Skrede I."/>
            <person name="Drula E."/>
            <person name="Henrissat B."/>
            <person name="Morin E."/>
            <person name="Kohler A."/>
            <person name="Barry K."/>
            <person name="LaButti K."/>
            <person name="Morin E."/>
            <person name="Salamov A."/>
            <person name="Lipzen A."/>
            <person name="Mereny Z."/>
            <person name="Hegedus B."/>
            <person name="Baldrian P."/>
            <person name="Stursova M."/>
            <person name="Weitz H."/>
            <person name="Taylor A."/>
            <person name="Grigoriev I.V."/>
            <person name="Nagy L.G."/>
            <person name="Martin F."/>
            <person name="Kauserud H."/>
        </authorList>
    </citation>
    <scope>NUCLEOTIDE SEQUENCE</scope>
    <source>
        <strain evidence="2">CBHHK188m</strain>
    </source>
</reference>
<keyword evidence="3" id="KW-1185">Reference proteome</keyword>
<keyword evidence="1" id="KW-0472">Membrane</keyword>
<evidence type="ECO:0000256" key="1">
    <source>
        <dbReference type="SAM" id="Phobius"/>
    </source>
</evidence>
<feature type="transmembrane region" description="Helical" evidence="1">
    <location>
        <begin position="39"/>
        <end position="57"/>
    </location>
</feature>
<accession>A0AAD7MX89</accession>
<organism evidence="2 3">
    <name type="scientific">Mycena maculata</name>
    <dbReference type="NCBI Taxonomy" id="230809"/>
    <lineage>
        <taxon>Eukaryota</taxon>
        <taxon>Fungi</taxon>
        <taxon>Dikarya</taxon>
        <taxon>Basidiomycota</taxon>
        <taxon>Agaricomycotina</taxon>
        <taxon>Agaricomycetes</taxon>
        <taxon>Agaricomycetidae</taxon>
        <taxon>Agaricales</taxon>
        <taxon>Marasmiineae</taxon>
        <taxon>Mycenaceae</taxon>
        <taxon>Mycena</taxon>
    </lineage>
</organism>
<keyword evidence="1" id="KW-0812">Transmembrane</keyword>
<sequence length="171" mass="19295">MGNSLVSLGLPPSQSSISSHLPMPAAASAASNSTNWQLWVGCFIFCVATNLAQLVIWNYKRAVPLPHVVLEKWKELQGLLNVEMPEHQREFLHENKLVKEAERAFQSSGRVYEANLVSNRKDRNKNCEWKETLAKLTLAVKYVDWIEQTASLTRSPSPGIRRRGLEATNPR</sequence>
<dbReference type="AlphaFoldDB" id="A0AAD7MX89"/>
<evidence type="ECO:0000313" key="2">
    <source>
        <dbReference type="EMBL" id="KAJ7734769.1"/>
    </source>
</evidence>
<dbReference type="Proteomes" id="UP001215280">
    <property type="component" value="Unassembled WGS sequence"/>
</dbReference>
<gene>
    <name evidence="2" type="ORF">DFH07DRAFT_844573</name>
</gene>